<keyword evidence="7 22" id="KW-0732">Signal</keyword>
<evidence type="ECO:0000256" key="1">
    <source>
        <dbReference type="ARBA" id="ARBA00004479"/>
    </source>
</evidence>
<keyword evidence="14 21" id="KW-0472">Membrane</keyword>
<evidence type="ECO:0000256" key="18">
    <source>
        <dbReference type="ARBA" id="ARBA00023198"/>
    </source>
</evidence>
<keyword evidence="6 21" id="KW-0812">Transmembrane</keyword>
<dbReference type="FunFam" id="3.40.50.10140:FF:000001">
    <property type="entry name" value="Toll-like receptor 2"/>
    <property type="match status" value="1"/>
</dbReference>
<dbReference type="FunFam" id="2.60.40.10:FF:001170">
    <property type="entry name" value="Sema domain, immunoglobulin domain (Ig), short basic domain, secreted, (Semaphorin) 3F"/>
    <property type="match status" value="1"/>
</dbReference>
<comment type="caution">
    <text evidence="20">Lacks conserved residue(s) required for the propagation of feature annotation.</text>
</comment>
<evidence type="ECO:0000256" key="10">
    <source>
        <dbReference type="ARBA" id="ARBA00022859"/>
    </source>
</evidence>
<dbReference type="SUPFAM" id="SSF52200">
    <property type="entry name" value="Toll/Interleukin receptor TIR domain"/>
    <property type="match status" value="1"/>
</dbReference>
<feature type="domain" description="TIR" evidence="23">
    <location>
        <begin position="1319"/>
        <end position="1462"/>
    </location>
</feature>
<feature type="signal peptide" evidence="22">
    <location>
        <begin position="1"/>
        <end position="16"/>
    </location>
</feature>
<keyword evidence="16" id="KW-0675">Receptor</keyword>
<evidence type="ECO:0000256" key="12">
    <source>
        <dbReference type="ARBA" id="ARBA00022989"/>
    </source>
</evidence>
<evidence type="ECO:0000256" key="16">
    <source>
        <dbReference type="ARBA" id="ARBA00023170"/>
    </source>
</evidence>
<keyword evidence="15" id="KW-1015">Disulfide bond</keyword>
<dbReference type="SUPFAM" id="SSF101912">
    <property type="entry name" value="Sema domain"/>
    <property type="match status" value="1"/>
</dbReference>
<comment type="caution">
    <text evidence="25">The sequence shown here is derived from an EMBL/GenBank/DDBJ whole genome shotgun (WGS) entry which is preliminary data.</text>
</comment>
<keyword evidence="12 21" id="KW-1133">Transmembrane helix</keyword>
<keyword evidence="4" id="KW-0399">Innate immunity</keyword>
<keyword evidence="10" id="KW-0391">Immunity</keyword>
<keyword evidence="11" id="KW-0524">Neurogenesis</keyword>
<feature type="chain" id="PRO_5041642531" description="Semaphorin-1A" evidence="22">
    <location>
        <begin position="17"/>
        <end position="1495"/>
    </location>
</feature>
<dbReference type="InterPro" id="IPR002165">
    <property type="entry name" value="Plexin_repeat"/>
</dbReference>
<dbReference type="GO" id="GO:0007411">
    <property type="term" value="P:axon guidance"/>
    <property type="evidence" value="ECO:0007669"/>
    <property type="project" value="UniProtKB-ARBA"/>
</dbReference>
<keyword evidence="17" id="KW-0325">Glycoprotein</keyword>
<dbReference type="PROSITE" id="PS51450">
    <property type="entry name" value="LRR"/>
    <property type="match status" value="4"/>
</dbReference>
<evidence type="ECO:0000256" key="15">
    <source>
        <dbReference type="ARBA" id="ARBA00023157"/>
    </source>
</evidence>
<dbReference type="Pfam" id="PF01437">
    <property type="entry name" value="PSI"/>
    <property type="match status" value="1"/>
</dbReference>
<evidence type="ECO:0000256" key="13">
    <source>
        <dbReference type="ARBA" id="ARBA00023027"/>
    </source>
</evidence>
<feature type="domain" description="Sema" evidence="24">
    <location>
        <begin position="20"/>
        <end position="463"/>
    </location>
</feature>
<evidence type="ECO:0000256" key="14">
    <source>
        <dbReference type="ARBA" id="ARBA00023136"/>
    </source>
</evidence>
<evidence type="ECO:0000259" key="24">
    <source>
        <dbReference type="PROSITE" id="PS51004"/>
    </source>
</evidence>
<keyword evidence="8" id="KW-0677">Repeat</keyword>
<dbReference type="Gene3D" id="2.130.10.10">
    <property type="entry name" value="YVTN repeat-like/Quinoprotein amine dehydrogenase"/>
    <property type="match status" value="1"/>
</dbReference>
<dbReference type="Pfam" id="PF01582">
    <property type="entry name" value="TIR"/>
    <property type="match status" value="1"/>
</dbReference>
<evidence type="ECO:0000313" key="25">
    <source>
        <dbReference type="EMBL" id="KAK2845109.1"/>
    </source>
</evidence>
<evidence type="ECO:0000256" key="11">
    <source>
        <dbReference type="ARBA" id="ARBA00022902"/>
    </source>
</evidence>
<evidence type="ECO:0000256" key="6">
    <source>
        <dbReference type="ARBA" id="ARBA00022692"/>
    </source>
</evidence>
<dbReference type="Gene3D" id="3.80.10.10">
    <property type="entry name" value="Ribonuclease Inhibitor"/>
    <property type="match status" value="1"/>
</dbReference>
<dbReference type="InterPro" id="IPR013783">
    <property type="entry name" value="Ig-like_fold"/>
</dbReference>
<dbReference type="GO" id="GO:0045087">
    <property type="term" value="P:innate immune response"/>
    <property type="evidence" value="ECO:0007669"/>
    <property type="project" value="UniProtKB-KW"/>
</dbReference>
<dbReference type="GO" id="GO:0005886">
    <property type="term" value="C:plasma membrane"/>
    <property type="evidence" value="ECO:0007669"/>
    <property type="project" value="TreeGrafter"/>
</dbReference>
<dbReference type="FunFam" id="3.30.1680.10:FF:000016">
    <property type="entry name" value="Putative Semaphorin-6B"/>
    <property type="match status" value="1"/>
</dbReference>
<dbReference type="PANTHER" id="PTHR24365:SF26">
    <property type="entry name" value="TOLL-LIKE RECEPTOR 18"/>
    <property type="match status" value="1"/>
</dbReference>
<dbReference type="Pfam" id="PF01403">
    <property type="entry name" value="Sema"/>
    <property type="match status" value="1"/>
</dbReference>
<dbReference type="Proteomes" id="UP001187415">
    <property type="component" value="Unassembled WGS sequence"/>
</dbReference>
<name>A0AA88MVH0_CHASR</name>
<evidence type="ECO:0000256" key="3">
    <source>
        <dbReference type="ARBA" id="ARBA00022473"/>
    </source>
</evidence>
<keyword evidence="13" id="KW-0520">NAD</keyword>
<gene>
    <name evidence="25" type="ORF">Q5P01_011768</name>
</gene>
<evidence type="ECO:0000259" key="23">
    <source>
        <dbReference type="PROSITE" id="PS50104"/>
    </source>
</evidence>
<dbReference type="InterPro" id="IPR016201">
    <property type="entry name" value="PSI"/>
</dbReference>
<dbReference type="SUPFAM" id="SSF52058">
    <property type="entry name" value="L domain-like"/>
    <property type="match status" value="1"/>
</dbReference>
<accession>A0AA88MVH0</accession>
<keyword evidence="18" id="KW-0395">Inflammatory response</keyword>
<sequence>MNSFMLLSLLATVVAGKSPRLKFVVHESSRFHFSKPENYISMYHQEGTNRLYVGGQAMIYVLTFTDRGVHDEQIPVASDLTAIDTCKAKPASLELECDNFITVIQKVNDTFLVCGTNAGSPRCWMLVNDTVLTDVQGSGQIASASDISPPFPSQRSISLSSDGNLYSAMSSVVGHAGSIRRTFGSQKLLKTENIWLLNPEFAGAAIIPSLQKFKEEIYFFFTEINKTARVDEEPYRARIGRICTVDEGGIKALLADSWTTFMKARVMCGAGNTQQQYNNMKQAVVLTAQDKRGVMYGLFSNAWGRTVICAYSIEDIDQAFSTSKLKGYSSQFAGVRPGTCVRRNGSGGGHNDVKNLGVIRYHPEIEDVIRPVGVAPLDLPRDDQITHTVADIVMAVNDEHYSVLYLGTEQGKVLKVLHTSEGVFIISQYSLFHNEGPVLNMAIDSQKGHLYVGTAMEVQRLPLADCGRYGDTCRECILSRDPYCGWDKARRKCIAIPPGYNVTSETIVQNLDHSNSSVCGEAAALKQRRTYPQEVVVQSNTTVFLPCPVRSFHATYRWEKDNCVKKYPCIFSGDFCVLGPVVDTPLKEGVFRCMATEDGFKVEVISFRLRNEGWLLAASLASTLGPSLLLARRFKCVVKSQTEEQELSVSADEVTMIWGMIPSCALLLGALTSTTAAPPLPAGSEQHPCRISDSGRRADCVGRQLERVPRKHLPSTLEQVDLSSNRLQAVGAQDFVGLPRLRSLQLAFNNISHIDNEAFRNNSALEHLNIFNNSLHEIPAAALTPLLNLKQLYMSNNLYTQATLAESFSKFSRLQVLSMGGPLVMGLKKADFHPLKDITLQAFAIKCSSNLSYYEPGSLKAIRTVQMGFDMAVDQQPGALRHMLHDLANKTFSVIQFRNLFEFMYYLGKEDIFQGLKDIRAHQLIFHRGKFNENLLRMALMNLQVAPVKNVRLQYIDFARSPTFVDSGAGSSITDLSLDNLDLWYISNPDVLRFDWRFTWFNKIKRLSIQYVYFNSVPCDAWVEMQAVEFLDVSNNRLKNEFVLNQRCDYKGTMANLHTFNLSNNDLSSLKDLSSLTREFDKLQVLDLSSNSLGSAESSQDCVWQQNITRLIAHHNRFESEALLCLPATVHYLDLSYCDLDQLDMGYFEKATGLKELLLSGNKIKFIPSKWESPSLQFLALDGNSFGLISKASFQDMPELSRMRAGNNPYHCTCELHAFIEDTISNEKINLTDWPWNYRCYHPELFLNTFIFNFFPGKVACDIRLVIVICVATTTAVILILMLICYIFDLPWYTKATYQIIRAKYRAHKEKAAGEPETFTYHAFISYSHSDADWVRDQLLPCLESNRNPYRLCIHERDFMPGKWIIDNIIDNIESSRKVIFVLSRNFVNSEWCNYELYFAQQRAMGKTFSDVILVVKEPIDPSSLPSKYCKLKKMLSTKTYLEWPQQANQQAFFWEQLRSVLGKPTMAHRGTNSLKSRTSSVGAISMNEHLHDNG</sequence>
<dbReference type="FunFam" id="3.80.10.10:FF:000046">
    <property type="entry name" value="Toll-like receptor 2"/>
    <property type="match status" value="1"/>
</dbReference>
<dbReference type="FunFam" id="2.130.10.10:FF:000223">
    <property type="entry name" value="semaphorin-7A isoform X1"/>
    <property type="match status" value="1"/>
</dbReference>
<dbReference type="PANTHER" id="PTHR24365">
    <property type="entry name" value="TOLL-LIKE RECEPTOR"/>
    <property type="match status" value="1"/>
</dbReference>
<reference evidence="25" key="1">
    <citation type="submission" date="2023-07" db="EMBL/GenBank/DDBJ databases">
        <title>Chromosome-level Genome Assembly of Striped Snakehead (Channa striata).</title>
        <authorList>
            <person name="Liu H."/>
        </authorList>
    </citation>
    <scope>NUCLEOTIDE SEQUENCE</scope>
    <source>
        <strain evidence="25">Gz</strain>
        <tissue evidence="25">Muscle</tissue>
    </source>
</reference>
<protein>
    <recommendedName>
        <fullName evidence="19">Semaphorin-1A</fullName>
    </recommendedName>
</protein>
<evidence type="ECO:0000256" key="17">
    <source>
        <dbReference type="ARBA" id="ARBA00023180"/>
    </source>
</evidence>
<proteinExistence type="inferred from homology"/>
<dbReference type="SMART" id="SM00255">
    <property type="entry name" value="TIR"/>
    <property type="match status" value="1"/>
</dbReference>
<evidence type="ECO:0000256" key="4">
    <source>
        <dbReference type="ARBA" id="ARBA00022588"/>
    </source>
</evidence>
<dbReference type="EMBL" id="JAUPFM010000008">
    <property type="protein sequence ID" value="KAK2845109.1"/>
    <property type="molecule type" value="Genomic_DNA"/>
</dbReference>
<dbReference type="Gene3D" id="2.60.40.10">
    <property type="entry name" value="Immunoglobulins"/>
    <property type="match status" value="1"/>
</dbReference>
<evidence type="ECO:0000256" key="5">
    <source>
        <dbReference type="ARBA" id="ARBA00022614"/>
    </source>
</evidence>
<keyword evidence="3" id="KW-0217">Developmental protein</keyword>
<dbReference type="InterPro" id="IPR001611">
    <property type="entry name" value="Leu-rich_rpt"/>
</dbReference>
<dbReference type="GO" id="GO:0038023">
    <property type="term" value="F:signaling receptor activity"/>
    <property type="evidence" value="ECO:0007669"/>
    <property type="project" value="TreeGrafter"/>
</dbReference>
<dbReference type="GO" id="GO:0006954">
    <property type="term" value="P:inflammatory response"/>
    <property type="evidence" value="ECO:0007669"/>
    <property type="project" value="UniProtKB-KW"/>
</dbReference>
<comment type="similarity">
    <text evidence="2">Belongs to the Toll-like receptor family.</text>
</comment>
<evidence type="ECO:0000256" key="20">
    <source>
        <dbReference type="PROSITE-ProRule" id="PRU00352"/>
    </source>
</evidence>
<keyword evidence="5" id="KW-0433">Leucine-rich repeat</keyword>
<dbReference type="InterPro" id="IPR003591">
    <property type="entry name" value="Leu-rich_rpt_typical-subtyp"/>
</dbReference>
<dbReference type="InterPro" id="IPR015943">
    <property type="entry name" value="WD40/YVTN_repeat-like_dom_sf"/>
</dbReference>
<dbReference type="Gene3D" id="3.40.50.10140">
    <property type="entry name" value="Toll/interleukin-1 receptor homology (TIR) domain"/>
    <property type="match status" value="1"/>
</dbReference>
<dbReference type="SUPFAM" id="SSF103575">
    <property type="entry name" value="Plexin repeat"/>
    <property type="match status" value="1"/>
</dbReference>
<dbReference type="Pfam" id="PF13855">
    <property type="entry name" value="LRR_8"/>
    <property type="match status" value="2"/>
</dbReference>
<dbReference type="SMART" id="SM00423">
    <property type="entry name" value="PSI"/>
    <property type="match status" value="1"/>
</dbReference>
<feature type="transmembrane region" description="Helical" evidence="21">
    <location>
        <begin position="1265"/>
        <end position="1288"/>
    </location>
</feature>
<evidence type="ECO:0000256" key="21">
    <source>
        <dbReference type="SAM" id="Phobius"/>
    </source>
</evidence>
<dbReference type="InterPro" id="IPR000157">
    <property type="entry name" value="TIR_dom"/>
</dbReference>
<evidence type="ECO:0000256" key="22">
    <source>
        <dbReference type="SAM" id="SignalP"/>
    </source>
</evidence>
<dbReference type="PROSITE" id="PS50104">
    <property type="entry name" value="TIR"/>
    <property type="match status" value="1"/>
</dbReference>
<dbReference type="InterPro" id="IPR032675">
    <property type="entry name" value="LRR_dom_sf"/>
</dbReference>
<dbReference type="PRINTS" id="PR01537">
    <property type="entry name" value="INTRLKN1R1F"/>
</dbReference>
<dbReference type="InterPro" id="IPR036352">
    <property type="entry name" value="Semap_dom_sf"/>
</dbReference>
<evidence type="ECO:0000256" key="2">
    <source>
        <dbReference type="ARBA" id="ARBA00009634"/>
    </source>
</evidence>
<dbReference type="InterPro" id="IPR001627">
    <property type="entry name" value="Semap_dom"/>
</dbReference>
<evidence type="ECO:0000313" key="26">
    <source>
        <dbReference type="Proteomes" id="UP001187415"/>
    </source>
</evidence>
<dbReference type="Gene3D" id="3.30.1680.10">
    <property type="entry name" value="ligand-binding face of the semaphorins, domain 2"/>
    <property type="match status" value="1"/>
</dbReference>
<dbReference type="SMART" id="SM00369">
    <property type="entry name" value="LRR_TYP"/>
    <property type="match status" value="6"/>
</dbReference>
<dbReference type="PROSITE" id="PS51004">
    <property type="entry name" value="SEMA"/>
    <property type="match status" value="1"/>
</dbReference>
<evidence type="ECO:0000256" key="19">
    <source>
        <dbReference type="ARBA" id="ARBA00074143"/>
    </source>
</evidence>
<dbReference type="SMART" id="SM00630">
    <property type="entry name" value="Sema"/>
    <property type="match status" value="1"/>
</dbReference>
<evidence type="ECO:0000256" key="8">
    <source>
        <dbReference type="ARBA" id="ARBA00022737"/>
    </source>
</evidence>
<organism evidence="25 26">
    <name type="scientific">Channa striata</name>
    <name type="common">Snakehead murrel</name>
    <name type="synonym">Ophicephalus striatus</name>
    <dbReference type="NCBI Taxonomy" id="64152"/>
    <lineage>
        <taxon>Eukaryota</taxon>
        <taxon>Metazoa</taxon>
        <taxon>Chordata</taxon>
        <taxon>Craniata</taxon>
        <taxon>Vertebrata</taxon>
        <taxon>Euteleostomi</taxon>
        <taxon>Actinopterygii</taxon>
        <taxon>Neopterygii</taxon>
        <taxon>Teleostei</taxon>
        <taxon>Neoteleostei</taxon>
        <taxon>Acanthomorphata</taxon>
        <taxon>Anabantaria</taxon>
        <taxon>Anabantiformes</taxon>
        <taxon>Channoidei</taxon>
        <taxon>Channidae</taxon>
        <taxon>Channa</taxon>
    </lineage>
</organism>
<evidence type="ECO:0000256" key="9">
    <source>
        <dbReference type="ARBA" id="ARBA00022782"/>
    </source>
</evidence>
<evidence type="ECO:0000256" key="7">
    <source>
        <dbReference type="ARBA" id="ARBA00022729"/>
    </source>
</evidence>
<dbReference type="InterPro" id="IPR035897">
    <property type="entry name" value="Toll_tir_struct_dom_sf"/>
</dbReference>
<keyword evidence="9" id="KW-0221">Differentiation</keyword>
<dbReference type="GO" id="GO:0002224">
    <property type="term" value="P:toll-like receptor signaling pathway"/>
    <property type="evidence" value="ECO:0007669"/>
    <property type="project" value="TreeGrafter"/>
</dbReference>
<comment type="subcellular location">
    <subcellularLocation>
        <location evidence="1">Membrane</location>
        <topology evidence="1">Single-pass type I membrane protein</topology>
    </subcellularLocation>
</comment>
<keyword evidence="26" id="KW-1185">Reference proteome</keyword>